<dbReference type="AlphaFoldDB" id="A0A1H6VX11"/>
<dbReference type="GO" id="GO:0030001">
    <property type="term" value="P:metal ion transport"/>
    <property type="evidence" value="ECO:0007669"/>
    <property type="project" value="InterPro"/>
</dbReference>
<keyword evidence="3" id="KW-0479">Metal-binding</keyword>
<dbReference type="PROSITE" id="PS51257">
    <property type="entry name" value="PROKAR_LIPOPROTEIN"/>
    <property type="match status" value="1"/>
</dbReference>
<keyword evidence="2 5" id="KW-0813">Transport</keyword>
<comment type="subcellular location">
    <subcellularLocation>
        <location evidence="1">Cell envelope</location>
    </subcellularLocation>
</comment>
<dbReference type="PANTHER" id="PTHR42953">
    <property type="entry name" value="HIGH-AFFINITY ZINC UPTAKE SYSTEM PROTEIN ZNUA-RELATED"/>
    <property type="match status" value="1"/>
</dbReference>
<comment type="similarity">
    <text evidence="5">Belongs to the bacterial solute-binding protein 9 family.</text>
</comment>
<dbReference type="InterPro" id="IPR050492">
    <property type="entry name" value="Bact_metal-bind_prot9"/>
</dbReference>
<dbReference type="Gene3D" id="3.40.50.1980">
    <property type="entry name" value="Nitrogenase molybdenum iron protein domain"/>
    <property type="match status" value="1"/>
</dbReference>
<dbReference type="GO" id="GO:0046872">
    <property type="term" value="F:metal ion binding"/>
    <property type="evidence" value="ECO:0007669"/>
    <property type="project" value="UniProtKB-KW"/>
</dbReference>
<dbReference type="EMBL" id="FNYW01000075">
    <property type="protein sequence ID" value="SEJ08236.1"/>
    <property type="molecule type" value="Genomic_DNA"/>
</dbReference>
<organism evidence="7 8">
    <name type="scientific">Alkalibacterium gilvum</name>
    <dbReference type="NCBI Taxonomy" id="1130080"/>
    <lineage>
        <taxon>Bacteria</taxon>
        <taxon>Bacillati</taxon>
        <taxon>Bacillota</taxon>
        <taxon>Bacilli</taxon>
        <taxon>Lactobacillales</taxon>
        <taxon>Carnobacteriaceae</taxon>
        <taxon>Alkalibacterium</taxon>
    </lineage>
</organism>
<dbReference type="Pfam" id="PF01297">
    <property type="entry name" value="ZnuA"/>
    <property type="match status" value="1"/>
</dbReference>
<evidence type="ECO:0000256" key="5">
    <source>
        <dbReference type="RuleBase" id="RU003512"/>
    </source>
</evidence>
<evidence type="ECO:0000256" key="3">
    <source>
        <dbReference type="ARBA" id="ARBA00022723"/>
    </source>
</evidence>
<dbReference type="PRINTS" id="PR00690">
    <property type="entry name" value="ADHESNFAMILY"/>
</dbReference>
<reference evidence="8" key="1">
    <citation type="submission" date="2016-10" db="EMBL/GenBank/DDBJ databases">
        <authorList>
            <person name="Varghese N."/>
            <person name="Submissions S."/>
        </authorList>
    </citation>
    <scope>NUCLEOTIDE SEQUENCE [LARGE SCALE GENOMIC DNA]</scope>
    <source>
        <strain evidence="8">DSM 25751</strain>
    </source>
</reference>
<keyword evidence="8" id="KW-1185">Reference proteome</keyword>
<dbReference type="InterPro" id="IPR006127">
    <property type="entry name" value="ZnuA-like"/>
</dbReference>
<name>A0A1H6VX11_9LACT</name>
<proteinExistence type="inferred from homology"/>
<feature type="non-terminal residue" evidence="7">
    <location>
        <position position="87"/>
    </location>
</feature>
<dbReference type="Proteomes" id="UP000198564">
    <property type="component" value="Unassembled WGS sequence"/>
</dbReference>
<gene>
    <name evidence="7" type="ORF">SAMN04488113_1754</name>
</gene>
<protein>
    <submittedName>
        <fullName evidence="7">Zinc-uptake complex component A, substrate-binding</fullName>
    </submittedName>
</protein>
<evidence type="ECO:0000256" key="1">
    <source>
        <dbReference type="ARBA" id="ARBA00004196"/>
    </source>
</evidence>
<dbReference type="STRING" id="1130080.SAMN04488113_1754"/>
<dbReference type="RefSeq" id="WP_177170586.1">
    <property type="nucleotide sequence ID" value="NZ_FNYW01000075.1"/>
</dbReference>
<sequence>MKKWLTFVLSSAVLILLAACGDATSTGEQENESNDQLNVVATNSIIADMAEQVGGGLINIHSLVPIGTDPHEHEVLPEDIQKSEESD</sequence>
<evidence type="ECO:0000313" key="7">
    <source>
        <dbReference type="EMBL" id="SEJ08236.1"/>
    </source>
</evidence>
<dbReference type="SUPFAM" id="SSF53807">
    <property type="entry name" value="Helical backbone' metal receptor"/>
    <property type="match status" value="1"/>
</dbReference>
<dbReference type="PRINTS" id="PR00691">
    <property type="entry name" value="ADHESINB"/>
</dbReference>
<dbReference type="InterPro" id="IPR006129">
    <property type="entry name" value="AdhesinB"/>
</dbReference>
<feature type="chain" id="PRO_5039210467" evidence="6">
    <location>
        <begin position="19"/>
        <end position="87"/>
    </location>
</feature>
<dbReference type="InterPro" id="IPR006128">
    <property type="entry name" value="Lipoprotein_PsaA-like"/>
</dbReference>
<evidence type="ECO:0000256" key="2">
    <source>
        <dbReference type="ARBA" id="ARBA00022448"/>
    </source>
</evidence>
<feature type="signal peptide" evidence="6">
    <location>
        <begin position="1"/>
        <end position="18"/>
    </location>
</feature>
<evidence type="ECO:0000313" key="8">
    <source>
        <dbReference type="Proteomes" id="UP000198564"/>
    </source>
</evidence>
<dbReference type="GO" id="GO:0030313">
    <property type="term" value="C:cell envelope"/>
    <property type="evidence" value="ECO:0007669"/>
    <property type="project" value="UniProtKB-SubCell"/>
</dbReference>
<accession>A0A1H6VX11</accession>
<dbReference type="GO" id="GO:0007155">
    <property type="term" value="P:cell adhesion"/>
    <property type="evidence" value="ECO:0007669"/>
    <property type="project" value="InterPro"/>
</dbReference>
<evidence type="ECO:0000256" key="6">
    <source>
        <dbReference type="SAM" id="SignalP"/>
    </source>
</evidence>
<keyword evidence="4 6" id="KW-0732">Signal</keyword>
<dbReference type="PANTHER" id="PTHR42953:SF1">
    <property type="entry name" value="METAL-BINDING PROTEIN HI_0362-RELATED"/>
    <property type="match status" value="1"/>
</dbReference>
<evidence type="ECO:0000256" key="4">
    <source>
        <dbReference type="ARBA" id="ARBA00022729"/>
    </source>
</evidence>